<reference evidence="1 2" key="1">
    <citation type="submission" date="2017-03" db="EMBL/GenBank/DDBJ databases">
        <title>Whole genome sequence of Micromonospora wenchangensis, isolated from mangrove soil.</title>
        <authorList>
            <person name="Yang H."/>
        </authorList>
    </citation>
    <scope>NUCLEOTIDE SEQUENCE [LARGE SCALE GENOMIC DNA]</scope>
    <source>
        <strain evidence="1 2">CCTCC AA 2012002</strain>
    </source>
</reference>
<dbReference type="RefSeq" id="WP_088641713.1">
    <property type="nucleotide sequence ID" value="NZ_MZMV01000001.1"/>
</dbReference>
<gene>
    <name evidence="1" type="ORF">B5D80_00405</name>
</gene>
<accession>A0A246RTQ1</accession>
<dbReference type="Proteomes" id="UP000197174">
    <property type="component" value="Unassembled WGS sequence"/>
</dbReference>
<keyword evidence="2" id="KW-1185">Reference proteome</keyword>
<comment type="caution">
    <text evidence="1">The sequence shown here is derived from an EMBL/GenBank/DDBJ whole genome shotgun (WGS) entry which is preliminary data.</text>
</comment>
<evidence type="ECO:0000313" key="1">
    <source>
        <dbReference type="EMBL" id="OWV13635.1"/>
    </source>
</evidence>
<name>A0A246RTQ1_9ACTN</name>
<dbReference type="OrthoDB" id="4867150at2"/>
<dbReference type="AlphaFoldDB" id="A0A246RTQ1"/>
<protein>
    <submittedName>
        <fullName evidence="1">Uncharacterized protein</fullName>
    </submittedName>
</protein>
<evidence type="ECO:0000313" key="2">
    <source>
        <dbReference type="Proteomes" id="UP000197174"/>
    </source>
</evidence>
<dbReference type="EMBL" id="MZMV01000001">
    <property type="protein sequence ID" value="OWV13635.1"/>
    <property type="molecule type" value="Genomic_DNA"/>
</dbReference>
<sequence length="141" mass="14570">MEQRLTDDEQQVLKTGAFGAVFLVSNADPGVFAMIRESFAASGAFAGASGLVKEALSAGGLPRLPRDSALDVESVVLPALARAVDILREKSPADVSAYRELVLTAAAEVARAHRGVTPAEQDAITRIRTALADSADPAGPA</sequence>
<proteinExistence type="predicted"/>
<organism evidence="1 2">
    <name type="scientific">Micromonospora wenchangensis</name>
    <dbReference type="NCBI Taxonomy" id="1185415"/>
    <lineage>
        <taxon>Bacteria</taxon>
        <taxon>Bacillati</taxon>
        <taxon>Actinomycetota</taxon>
        <taxon>Actinomycetes</taxon>
        <taxon>Micromonosporales</taxon>
        <taxon>Micromonosporaceae</taxon>
        <taxon>Micromonospora</taxon>
    </lineage>
</organism>